<sequence length="91" mass="10220">MNKEGESTLTIRKSNRVTDGFKGYKGTLFIGERAYVEINIPLRGGDDLFLHGNRDAGCIGYFSGSEVLLFGSYGLFARDDDSRHLLTKERR</sequence>
<accession>A0A174Q5N4</accession>
<dbReference type="AlphaFoldDB" id="A0A174Q5N4"/>
<reference evidence="1 2" key="1">
    <citation type="submission" date="2015-09" db="EMBL/GenBank/DDBJ databases">
        <authorList>
            <consortium name="Pathogen Informatics"/>
        </authorList>
    </citation>
    <scope>NUCLEOTIDE SEQUENCE [LARGE SCALE GENOMIC DNA]</scope>
    <source>
        <strain evidence="1 2">2789STDY5834880</strain>
    </source>
</reference>
<evidence type="ECO:0000313" key="1">
    <source>
        <dbReference type="EMBL" id="CUP65349.1"/>
    </source>
</evidence>
<dbReference type="RefSeq" id="WP_055172558.1">
    <property type="nucleotide sequence ID" value="NZ_CZAI01000006.1"/>
</dbReference>
<protein>
    <submittedName>
        <fullName evidence="1">Uncharacterized protein</fullName>
    </submittedName>
</protein>
<dbReference type="STRING" id="47678.ERS852494_02749"/>
<evidence type="ECO:0000313" key="2">
    <source>
        <dbReference type="Proteomes" id="UP000095657"/>
    </source>
</evidence>
<proteinExistence type="predicted"/>
<organism evidence="1 2">
    <name type="scientific">Bacteroides caccae</name>
    <dbReference type="NCBI Taxonomy" id="47678"/>
    <lineage>
        <taxon>Bacteria</taxon>
        <taxon>Pseudomonadati</taxon>
        <taxon>Bacteroidota</taxon>
        <taxon>Bacteroidia</taxon>
        <taxon>Bacteroidales</taxon>
        <taxon>Bacteroidaceae</taxon>
        <taxon>Bacteroides</taxon>
    </lineage>
</organism>
<name>A0A174Q5N4_9BACE</name>
<gene>
    <name evidence="1" type="ORF">ERS852494_02749</name>
</gene>
<dbReference type="Proteomes" id="UP000095657">
    <property type="component" value="Unassembled WGS sequence"/>
</dbReference>
<dbReference type="EMBL" id="CZAI01000006">
    <property type="protein sequence ID" value="CUP65349.1"/>
    <property type="molecule type" value="Genomic_DNA"/>
</dbReference>